<protein>
    <submittedName>
        <fullName evidence="4">Beta-lactamase class C related penicillin binding protein</fullName>
    </submittedName>
</protein>
<evidence type="ECO:0000313" key="5">
    <source>
        <dbReference type="Proteomes" id="UP000051589"/>
    </source>
</evidence>
<dbReference type="GO" id="GO:0016020">
    <property type="term" value="C:membrane"/>
    <property type="evidence" value="ECO:0007669"/>
    <property type="project" value="UniProtKB-SubCell"/>
</dbReference>
<evidence type="ECO:0000259" key="3">
    <source>
        <dbReference type="Pfam" id="PF00144"/>
    </source>
</evidence>
<evidence type="ECO:0000313" key="4">
    <source>
        <dbReference type="EMBL" id="KRN03065.1"/>
    </source>
</evidence>
<reference evidence="4 5" key="1">
    <citation type="journal article" date="2015" name="Genome Announc.">
        <title>Expanding the biotechnology potential of lactobacilli through comparative genomics of 213 strains and associated genera.</title>
        <authorList>
            <person name="Sun Z."/>
            <person name="Harris H.M."/>
            <person name="McCann A."/>
            <person name="Guo C."/>
            <person name="Argimon S."/>
            <person name="Zhang W."/>
            <person name="Yang X."/>
            <person name="Jeffery I.B."/>
            <person name="Cooney J.C."/>
            <person name="Kagawa T.F."/>
            <person name="Liu W."/>
            <person name="Song Y."/>
            <person name="Salvetti E."/>
            <person name="Wrobel A."/>
            <person name="Rasinkangas P."/>
            <person name="Parkhill J."/>
            <person name="Rea M.C."/>
            <person name="O'Sullivan O."/>
            <person name="Ritari J."/>
            <person name="Douillard F.P."/>
            <person name="Paul Ross R."/>
            <person name="Yang R."/>
            <person name="Briner A.E."/>
            <person name="Felis G.E."/>
            <person name="de Vos W.M."/>
            <person name="Barrangou R."/>
            <person name="Klaenhammer T.R."/>
            <person name="Caufield P.W."/>
            <person name="Cui Y."/>
            <person name="Zhang H."/>
            <person name="O'Toole P.W."/>
        </authorList>
    </citation>
    <scope>NUCLEOTIDE SEQUENCE [LARGE SCALE GENOMIC DNA]</scope>
    <source>
        <strain evidence="4 5">DSM 21775</strain>
    </source>
</reference>
<comment type="subcellular location">
    <subcellularLocation>
        <location evidence="1">Membrane</location>
    </subcellularLocation>
</comment>
<evidence type="ECO:0000256" key="2">
    <source>
        <dbReference type="ARBA" id="ARBA00023136"/>
    </source>
</evidence>
<gene>
    <name evidence="4" type="ORF">FD13_GL000819</name>
</gene>
<dbReference type="SUPFAM" id="SSF56601">
    <property type="entry name" value="beta-lactamase/transpeptidase-like"/>
    <property type="match status" value="1"/>
</dbReference>
<dbReference type="AlphaFoldDB" id="A0A0R2DGF9"/>
<name>A0A0R2DGF9_9LACO</name>
<sequence length="391" mass="43283">MKPKTWGTVVALAAVLGIGGGLAWWFNGQAQSKPAAVHSSSVVKRKVVPKKPKPVKKQPVVKPKPTAAARQIDAILRANRFVGTALVMHKDKVIFDQGYGYADATQQKKNGPNSIYQLASVQKSFTAGMIMKLAAAQKLALTDPLSKYYPQIAGSKLITLRDMLDMKSGLTLSAFPDKLESENGMLKFVLQNVNSQPKQIGKWDYSPVNFMLLAGIIEQVSGQSYRQYFTENITRPWHLKHTGFVFNMRHRSSYSQGYQNTDINDVVPNYNRLYGESRASMFYQFGTGQVYMSVHDLFVGERNMLLGKLYPKADAAVLLNPGTASMYGGGAYAYPGYIRVHGLAYGYEATALVSRDGQDGVILLSNYYRANQLSQVPAENIWNLLESGQLN</sequence>
<feature type="domain" description="Beta-lactamase-related" evidence="3">
    <location>
        <begin position="72"/>
        <end position="382"/>
    </location>
</feature>
<evidence type="ECO:0000256" key="1">
    <source>
        <dbReference type="ARBA" id="ARBA00004370"/>
    </source>
</evidence>
<dbReference type="InterPro" id="IPR001466">
    <property type="entry name" value="Beta-lactam-related"/>
</dbReference>
<dbReference type="PANTHER" id="PTHR46825">
    <property type="entry name" value="D-ALANYL-D-ALANINE-CARBOXYPEPTIDASE/ENDOPEPTIDASE AMPH"/>
    <property type="match status" value="1"/>
</dbReference>
<proteinExistence type="predicted"/>
<dbReference type="Gene3D" id="3.40.710.10">
    <property type="entry name" value="DD-peptidase/beta-lactamase superfamily"/>
    <property type="match status" value="1"/>
</dbReference>
<dbReference type="RefSeq" id="WP_061776078.1">
    <property type="nucleotide sequence ID" value="NZ_AYZH01000002.1"/>
</dbReference>
<dbReference type="EMBL" id="AYZH01000002">
    <property type="protein sequence ID" value="KRN03065.1"/>
    <property type="molecule type" value="Genomic_DNA"/>
</dbReference>
<comment type="caution">
    <text evidence="4">The sequence shown here is derived from an EMBL/GenBank/DDBJ whole genome shotgun (WGS) entry which is preliminary data.</text>
</comment>
<dbReference type="OrthoDB" id="2151402at2"/>
<dbReference type="Pfam" id="PF00144">
    <property type="entry name" value="Beta-lactamase"/>
    <property type="match status" value="1"/>
</dbReference>
<dbReference type="Proteomes" id="UP000051589">
    <property type="component" value="Unassembled WGS sequence"/>
</dbReference>
<dbReference type="InterPro" id="IPR012338">
    <property type="entry name" value="Beta-lactam/transpept-like"/>
</dbReference>
<dbReference type="PATRIC" id="fig|1423803.3.peg.816"/>
<dbReference type="InterPro" id="IPR050491">
    <property type="entry name" value="AmpC-like"/>
</dbReference>
<keyword evidence="2" id="KW-0472">Membrane</keyword>
<dbReference type="STRING" id="1423803.FD13_GL000819"/>
<organism evidence="4 5">
    <name type="scientific">Levilactobacillus senmaizukei DSM 21775 = NBRC 103853</name>
    <dbReference type="NCBI Taxonomy" id="1423803"/>
    <lineage>
        <taxon>Bacteria</taxon>
        <taxon>Bacillati</taxon>
        <taxon>Bacillota</taxon>
        <taxon>Bacilli</taxon>
        <taxon>Lactobacillales</taxon>
        <taxon>Lactobacillaceae</taxon>
        <taxon>Levilactobacillus</taxon>
    </lineage>
</organism>
<keyword evidence="5" id="KW-1185">Reference proteome</keyword>
<dbReference type="PANTHER" id="PTHR46825:SF11">
    <property type="entry name" value="PENICILLIN-BINDING PROTEIN 4"/>
    <property type="match status" value="1"/>
</dbReference>
<accession>A0A0R2DGF9</accession>